<reference evidence="2" key="2">
    <citation type="journal article" date="2015" name="Fish Shellfish Immunol.">
        <title>Early steps in the European eel (Anguilla anguilla)-Vibrio vulnificus interaction in the gills: Role of the RtxA13 toxin.</title>
        <authorList>
            <person name="Callol A."/>
            <person name="Pajuelo D."/>
            <person name="Ebbesson L."/>
            <person name="Teles M."/>
            <person name="MacKenzie S."/>
            <person name="Amaro C."/>
        </authorList>
    </citation>
    <scope>NUCLEOTIDE SEQUENCE</scope>
</reference>
<dbReference type="AlphaFoldDB" id="A0A0E9SPU7"/>
<name>A0A0E9SPU7_ANGAN</name>
<protein>
    <submittedName>
        <fullName evidence="2">Uncharacterized protein</fullName>
    </submittedName>
</protein>
<dbReference type="EMBL" id="GBXM01065862">
    <property type="protein sequence ID" value="JAH42715.1"/>
    <property type="molecule type" value="Transcribed_RNA"/>
</dbReference>
<evidence type="ECO:0000256" key="1">
    <source>
        <dbReference type="SAM" id="MobiDB-lite"/>
    </source>
</evidence>
<accession>A0A0E9SPU7</accession>
<sequence length="102" mass="11784">MQYQSMRSGRLPRSDKAVGQSNTSLPIQFICRHFAFARKIKKEKKKHDNMHLHCVKVKHAICALECMSFVLQSYHRKLAEVFTNCLFSFSKAQGPINNGKTR</sequence>
<evidence type="ECO:0000313" key="2">
    <source>
        <dbReference type="EMBL" id="JAH42715.1"/>
    </source>
</evidence>
<reference evidence="2" key="1">
    <citation type="submission" date="2014-11" db="EMBL/GenBank/DDBJ databases">
        <authorList>
            <person name="Amaro Gonzalez C."/>
        </authorList>
    </citation>
    <scope>NUCLEOTIDE SEQUENCE</scope>
</reference>
<feature type="region of interest" description="Disordered" evidence="1">
    <location>
        <begin position="1"/>
        <end position="21"/>
    </location>
</feature>
<proteinExistence type="predicted"/>
<organism evidence="2">
    <name type="scientific">Anguilla anguilla</name>
    <name type="common">European freshwater eel</name>
    <name type="synonym">Muraena anguilla</name>
    <dbReference type="NCBI Taxonomy" id="7936"/>
    <lineage>
        <taxon>Eukaryota</taxon>
        <taxon>Metazoa</taxon>
        <taxon>Chordata</taxon>
        <taxon>Craniata</taxon>
        <taxon>Vertebrata</taxon>
        <taxon>Euteleostomi</taxon>
        <taxon>Actinopterygii</taxon>
        <taxon>Neopterygii</taxon>
        <taxon>Teleostei</taxon>
        <taxon>Anguilliformes</taxon>
        <taxon>Anguillidae</taxon>
        <taxon>Anguilla</taxon>
    </lineage>
</organism>